<evidence type="ECO:0000313" key="4">
    <source>
        <dbReference type="EMBL" id="CAB3747117.1"/>
    </source>
</evidence>
<evidence type="ECO:0000256" key="1">
    <source>
        <dbReference type="SAM" id="MobiDB-lite"/>
    </source>
</evidence>
<proteinExistence type="predicted"/>
<protein>
    <recommendedName>
        <fullName evidence="6">Glycosyl transferase</fullName>
    </recommendedName>
</protein>
<sequence length="430" mass="48080">MRLLRNVDAKKPPWMPDNMQTPRAAGDVPFGAVVMRVLVVNDFVRKGGAEEVYRLSVDVLRARNDVEVETFDERTLIDVENCHRARAWSPAAARALDTLLKRFRPQRILVHNYHNLLSSAILPVLGRYKRRSECRLYMTAHDYHLVFYNPSLMVYPGGRAQPLSLDQLSRGRRIVLTASPRGFLHDVAKKLHWHAVNALFDPLGLFDEILCPSPFMRDLIARFGRTPATLLPNPIDTTLVPRTPKPARSGRLDLAFVGRLEADKGLAQFLALMGESPGDAIASLTVYGDGPERGSLEQHHAALVESGRLRFAGRLDHVTLFATLPTHDAIVLPSIWVENAPLVIVEAAMLGLPALVHDIGSLSTFGDDLGNKIRYRNTADDLARALVELRVHLDNEQRRYDWSRYSVDRYAASLYAALGIGGDVSRTWAH</sequence>
<accession>A0A6J5D107</accession>
<evidence type="ECO:0000259" key="3">
    <source>
        <dbReference type="Pfam" id="PF13439"/>
    </source>
</evidence>
<dbReference type="InterPro" id="IPR050194">
    <property type="entry name" value="Glycosyltransferase_grp1"/>
</dbReference>
<dbReference type="Pfam" id="PF00534">
    <property type="entry name" value="Glycos_transf_1"/>
    <property type="match status" value="1"/>
</dbReference>
<evidence type="ECO:0000259" key="2">
    <source>
        <dbReference type="Pfam" id="PF00534"/>
    </source>
</evidence>
<feature type="region of interest" description="Disordered" evidence="1">
    <location>
        <begin position="1"/>
        <end position="20"/>
    </location>
</feature>
<feature type="domain" description="Glycosyl transferase family 1" evidence="2">
    <location>
        <begin position="248"/>
        <end position="389"/>
    </location>
</feature>
<evidence type="ECO:0000313" key="5">
    <source>
        <dbReference type="Proteomes" id="UP000494135"/>
    </source>
</evidence>
<dbReference type="GO" id="GO:0016757">
    <property type="term" value="F:glycosyltransferase activity"/>
    <property type="evidence" value="ECO:0007669"/>
    <property type="project" value="InterPro"/>
</dbReference>
<feature type="domain" description="Glycosyltransferase subfamily 4-like N-terminal" evidence="3">
    <location>
        <begin position="83"/>
        <end position="238"/>
    </location>
</feature>
<dbReference type="InterPro" id="IPR028098">
    <property type="entry name" value="Glyco_trans_4-like_N"/>
</dbReference>
<organism evidence="4 5">
    <name type="scientific">Burkholderia puraquae</name>
    <dbReference type="NCBI Taxonomy" id="1904757"/>
    <lineage>
        <taxon>Bacteria</taxon>
        <taxon>Pseudomonadati</taxon>
        <taxon>Pseudomonadota</taxon>
        <taxon>Betaproteobacteria</taxon>
        <taxon>Burkholderiales</taxon>
        <taxon>Burkholderiaceae</taxon>
        <taxon>Burkholderia</taxon>
        <taxon>Burkholderia cepacia complex</taxon>
    </lineage>
</organism>
<dbReference type="Pfam" id="PF13439">
    <property type="entry name" value="Glyco_transf_4"/>
    <property type="match status" value="1"/>
</dbReference>
<evidence type="ECO:0008006" key="6">
    <source>
        <dbReference type="Google" id="ProtNLM"/>
    </source>
</evidence>
<dbReference type="Proteomes" id="UP000494135">
    <property type="component" value="Unassembled WGS sequence"/>
</dbReference>
<dbReference type="AlphaFoldDB" id="A0A6J5D107"/>
<dbReference type="EMBL" id="CADIKG010000001">
    <property type="protein sequence ID" value="CAB3747117.1"/>
    <property type="molecule type" value="Genomic_DNA"/>
</dbReference>
<reference evidence="4 5" key="1">
    <citation type="submission" date="2020-04" db="EMBL/GenBank/DDBJ databases">
        <authorList>
            <person name="De Canck E."/>
        </authorList>
    </citation>
    <scope>NUCLEOTIDE SEQUENCE [LARGE SCALE GENOMIC DNA]</scope>
    <source>
        <strain evidence="4 5">LMG 29660</strain>
    </source>
</reference>
<dbReference type="PANTHER" id="PTHR45947">
    <property type="entry name" value="SULFOQUINOVOSYL TRANSFERASE SQD2"/>
    <property type="match status" value="1"/>
</dbReference>
<dbReference type="InterPro" id="IPR001296">
    <property type="entry name" value="Glyco_trans_1"/>
</dbReference>
<dbReference type="PANTHER" id="PTHR45947:SF3">
    <property type="entry name" value="SULFOQUINOVOSYL TRANSFERASE SQD2"/>
    <property type="match status" value="1"/>
</dbReference>
<gene>
    <name evidence="4" type="ORF">LMG29660_00411</name>
</gene>
<name>A0A6J5D107_9BURK</name>
<dbReference type="SUPFAM" id="SSF53756">
    <property type="entry name" value="UDP-Glycosyltransferase/glycogen phosphorylase"/>
    <property type="match status" value="1"/>
</dbReference>
<feature type="compositionally biased region" description="Basic and acidic residues" evidence="1">
    <location>
        <begin position="1"/>
        <end position="11"/>
    </location>
</feature>
<dbReference type="Gene3D" id="3.40.50.2000">
    <property type="entry name" value="Glycogen Phosphorylase B"/>
    <property type="match status" value="2"/>
</dbReference>